<feature type="domain" description="Amidohydrolase-related" evidence="2">
    <location>
        <begin position="55"/>
        <end position="235"/>
    </location>
</feature>
<evidence type="ECO:0000259" key="2">
    <source>
        <dbReference type="Pfam" id="PF04909"/>
    </source>
</evidence>
<evidence type="ECO:0000313" key="4">
    <source>
        <dbReference type="Proteomes" id="UP000178710"/>
    </source>
</evidence>
<dbReference type="GO" id="GO:0005737">
    <property type="term" value="C:cytoplasm"/>
    <property type="evidence" value="ECO:0007669"/>
    <property type="project" value="TreeGrafter"/>
</dbReference>
<reference evidence="3 4" key="1">
    <citation type="journal article" date="2016" name="Nat. Commun.">
        <title>Thousands of microbial genomes shed light on interconnected biogeochemical processes in an aquifer system.</title>
        <authorList>
            <person name="Anantharaman K."/>
            <person name="Brown C.T."/>
            <person name="Hug L.A."/>
            <person name="Sharon I."/>
            <person name="Castelle C.J."/>
            <person name="Probst A.J."/>
            <person name="Thomas B.C."/>
            <person name="Singh A."/>
            <person name="Wilkins M.J."/>
            <person name="Karaoz U."/>
            <person name="Brodie E.L."/>
            <person name="Williams K.H."/>
            <person name="Hubbard S.S."/>
            <person name="Banfield J.F."/>
        </authorList>
    </citation>
    <scope>NUCLEOTIDE SEQUENCE [LARGE SCALE GENOMIC DNA]</scope>
</reference>
<gene>
    <name evidence="3" type="ORF">A3C12_00940</name>
</gene>
<dbReference type="PANTHER" id="PTHR21240:SF28">
    <property type="entry name" value="ISO-OROTATE DECARBOXYLASE (EUROFUNG)"/>
    <property type="match status" value="1"/>
</dbReference>
<evidence type="ECO:0000256" key="1">
    <source>
        <dbReference type="ARBA" id="ARBA00023239"/>
    </source>
</evidence>
<comment type="caution">
    <text evidence="3">The sequence shown here is derived from an EMBL/GenBank/DDBJ whole genome shotgun (WGS) entry which is preliminary data.</text>
</comment>
<protein>
    <recommendedName>
        <fullName evidence="2">Amidohydrolase-related domain-containing protein</fullName>
    </recommendedName>
</protein>
<dbReference type="Pfam" id="PF04909">
    <property type="entry name" value="Amidohydro_2"/>
    <property type="match status" value="1"/>
</dbReference>
<dbReference type="InterPro" id="IPR006680">
    <property type="entry name" value="Amidohydro-rel"/>
</dbReference>
<dbReference type="EMBL" id="MHQK01000046">
    <property type="protein sequence ID" value="OHA00837.1"/>
    <property type="molecule type" value="Genomic_DNA"/>
</dbReference>
<dbReference type="AlphaFoldDB" id="A0A1G2KN30"/>
<dbReference type="InterPro" id="IPR032466">
    <property type="entry name" value="Metal_Hydrolase"/>
</dbReference>
<dbReference type="SUPFAM" id="SSF51556">
    <property type="entry name" value="Metallo-dependent hydrolases"/>
    <property type="match status" value="1"/>
</dbReference>
<name>A0A1G2KN30_9BACT</name>
<accession>A0A1G2KN30</accession>
<dbReference type="GO" id="GO:0016787">
    <property type="term" value="F:hydrolase activity"/>
    <property type="evidence" value="ECO:0007669"/>
    <property type="project" value="InterPro"/>
</dbReference>
<dbReference type="Proteomes" id="UP000178710">
    <property type="component" value="Unassembled WGS sequence"/>
</dbReference>
<evidence type="ECO:0000313" key="3">
    <source>
        <dbReference type="EMBL" id="OHA00837.1"/>
    </source>
</evidence>
<dbReference type="InterPro" id="IPR032465">
    <property type="entry name" value="ACMSD"/>
</dbReference>
<dbReference type="PANTHER" id="PTHR21240">
    <property type="entry name" value="2-AMINO-3-CARBOXYLMUCONATE-6-SEMIALDEHYDE DECARBOXYLASE"/>
    <property type="match status" value="1"/>
</dbReference>
<organism evidence="3 4">
    <name type="scientific">Candidatus Sungbacteria bacterium RIFCSPHIGHO2_02_FULL_49_20</name>
    <dbReference type="NCBI Taxonomy" id="1802272"/>
    <lineage>
        <taxon>Bacteria</taxon>
        <taxon>Candidatus Sungiibacteriota</taxon>
    </lineage>
</organism>
<proteinExistence type="predicted"/>
<sequence>MIVNAHEHLESPEEFPAYLRIMEKTGIDQVLFVGSGNATIYQCKPHGFDGYHERNLALLKGLKRYHDNVSVFPTLNPLDPDNIDRLEKYFNLGARGIKLYHGLASSHSQGPWHTVALDDARMAPIFERCRALDLPVIFHVNRVSFYEEMLRLLEAQPGLKVCFPHFMVSSKNRHRLDRVAAILDRYPNVYTDCSGGREDHLMPFCESMTRRPHQFRIFFRKYSKRIMWGTDIVITKAKMATMIPYVESMVRWYRNIIEERSYMTPEFAGAKEMKGMGLSGATLENIYSGTFLRFIRSKVYEPR</sequence>
<dbReference type="GO" id="GO:0016831">
    <property type="term" value="F:carboxy-lyase activity"/>
    <property type="evidence" value="ECO:0007669"/>
    <property type="project" value="InterPro"/>
</dbReference>
<dbReference type="Gene3D" id="3.20.20.140">
    <property type="entry name" value="Metal-dependent hydrolases"/>
    <property type="match status" value="1"/>
</dbReference>
<keyword evidence="1" id="KW-0456">Lyase</keyword>
<dbReference type="GO" id="GO:0019748">
    <property type="term" value="P:secondary metabolic process"/>
    <property type="evidence" value="ECO:0007669"/>
    <property type="project" value="TreeGrafter"/>
</dbReference>